<feature type="region of interest" description="Disordered" evidence="1">
    <location>
        <begin position="60"/>
        <end position="91"/>
    </location>
</feature>
<evidence type="ECO:0000256" key="1">
    <source>
        <dbReference type="SAM" id="MobiDB-lite"/>
    </source>
</evidence>
<evidence type="ECO:0000313" key="2">
    <source>
        <dbReference type="EMBL" id="GFN94163.1"/>
    </source>
</evidence>
<name>A0AAV3ZJU8_9GAST</name>
<dbReference type="Proteomes" id="UP000735302">
    <property type="component" value="Unassembled WGS sequence"/>
</dbReference>
<sequence length="91" mass="10225">MKGPEANVVSRKRIQRFSYIIKEYLTAGEMKLPQPVEEKYSGVPDTELYTFYSSVVPEHTRPVEKSEQAGPSSILEDNNYLPPATTADCLS</sequence>
<reference evidence="2 3" key="1">
    <citation type="journal article" date="2021" name="Elife">
        <title>Chloroplast acquisition without the gene transfer in kleptoplastic sea slugs, Plakobranchus ocellatus.</title>
        <authorList>
            <person name="Maeda T."/>
            <person name="Takahashi S."/>
            <person name="Yoshida T."/>
            <person name="Shimamura S."/>
            <person name="Takaki Y."/>
            <person name="Nagai Y."/>
            <person name="Toyoda A."/>
            <person name="Suzuki Y."/>
            <person name="Arimoto A."/>
            <person name="Ishii H."/>
            <person name="Satoh N."/>
            <person name="Nishiyama T."/>
            <person name="Hasebe M."/>
            <person name="Maruyama T."/>
            <person name="Minagawa J."/>
            <person name="Obokata J."/>
            <person name="Shigenobu S."/>
        </authorList>
    </citation>
    <scope>NUCLEOTIDE SEQUENCE [LARGE SCALE GENOMIC DNA]</scope>
</reference>
<dbReference type="EMBL" id="BLXT01002413">
    <property type="protein sequence ID" value="GFN94163.1"/>
    <property type="molecule type" value="Genomic_DNA"/>
</dbReference>
<accession>A0AAV3ZJU8</accession>
<protein>
    <submittedName>
        <fullName evidence="2">Uncharacterized protein</fullName>
    </submittedName>
</protein>
<keyword evidence="3" id="KW-1185">Reference proteome</keyword>
<organism evidence="2 3">
    <name type="scientific">Plakobranchus ocellatus</name>
    <dbReference type="NCBI Taxonomy" id="259542"/>
    <lineage>
        <taxon>Eukaryota</taxon>
        <taxon>Metazoa</taxon>
        <taxon>Spiralia</taxon>
        <taxon>Lophotrochozoa</taxon>
        <taxon>Mollusca</taxon>
        <taxon>Gastropoda</taxon>
        <taxon>Heterobranchia</taxon>
        <taxon>Euthyneura</taxon>
        <taxon>Panpulmonata</taxon>
        <taxon>Sacoglossa</taxon>
        <taxon>Placobranchoidea</taxon>
        <taxon>Plakobranchidae</taxon>
        <taxon>Plakobranchus</taxon>
    </lineage>
</organism>
<comment type="caution">
    <text evidence="2">The sequence shown here is derived from an EMBL/GenBank/DDBJ whole genome shotgun (WGS) entry which is preliminary data.</text>
</comment>
<gene>
    <name evidence="2" type="ORF">PoB_002066900</name>
</gene>
<dbReference type="AlphaFoldDB" id="A0AAV3ZJU8"/>
<evidence type="ECO:0000313" key="3">
    <source>
        <dbReference type="Proteomes" id="UP000735302"/>
    </source>
</evidence>
<proteinExistence type="predicted"/>